<dbReference type="InterPro" id="IPR001851">
    <property type="entry name" value="ABC_transp_permease"/>
</dbReference>
<dbReference type="NCBIfam" id="TIGR03408">
    <property type="entry name" value="urea_trans_UrtC"/>
    <property type="match status" value="1"/>
</dbReference>
<feature type="transmembrane region" description="Helical" evidence="6">
    <location>
        <begin position="145"/>
        <end position="162"/>
    </location>
</feature>
<accession>A0A9E8NGQ5</accession>
<evidence type="ECO:0000256" key="3">
    <source>
        <dbReference type="ARBA" id="ARBA00022692"/>
    </source>
</evidence>
<feature type="transmembrane region" description="Helical" evidence="6">
    <location>
        <begin position="37"/>
        <end position="55"/>
    </location>
</feature>
<feature type="transmembrane region" description="Helical" evidence="6">
    <location>
        <begin position="9"/>
        <end position="31"/>
    </location>
</feature>
<evidence type="ECO:0000256" key="5">
    <source>
        <dbReference type="ARBA" id="ARBA00023136"/>
    </source>
</evidence>
<comment type="subcellular location">
    <subcellularLocation>
        <location evidence="1">Cell membrane</location>
        <topology evidence="1">Multi-pass membrane protein</topology>
    </subcellularLocation>
</comment>
<protein>
    <submittedName>
        <fullName evidence="7">Urea ABC transporter permease subunit UrtC</fullName>
    </submittedName>
</protein>
<dbReference type="GO" id="GO:0005886">
    <property type="term" value="C:plasma membrane"/>
    <property type="evidence" value="ECO:0007669"/>
    <property type="project" value="UniProtKB-SubCell"/>
</dbReference>
<dbReference type="InterPro" id="IPR017778">
    <property type="entry name" value="ABC_transptr_urea_perm_UrtC"/>
</dbReference>
<keyword evidence="8" id="KW-1185">Reference proteome</keyword>
<evidence type="ECO:0000256" key="1">
    <source>
        <dbReference type="ARBA" id="ARBA00004651"/>
    </source>
</evidence>
<dbReference type="Pfam" id="PF02653">
    <property type="entry name" value="BPD_transp_2"/>
    <property type="match status" value="1"/>
</dbReference>
<name>A0A9E8NGQ5_9BACT</name>
<keyword evidence="2" id="KW-1003">Cell membrane</keyword>
<evidence type="ECO:0000256" key="2">
    <source>
        <dbReference type="ARBA" id="ARBA00022475"/>
    </source>
</evidence>
<evidence type="ECO:0000313" key="7">
    <source>
        <dbReference type="EMBL" id="WAC14998.1"/>
    </source>
</evidence>
<dbReference type="EMBL" id="CP112998">
    <property type="protein sequence ID" value="WAC14998.1"/>
    <property type="molecule type" value="Genomic_DNA"/>
</dbReference>
<reference evidence="7" key="1">
    <citation type="submission" date="2022-11" db="EMBL/GenBank/DDBJ databases">
        <title>Dyadobacter pollutisoli sp. nov., isolated from plastic dumped soil.</title>
        <authorList>
            <person name="Kim J.M."/>
            <person name="Kim K.R."/>
            <person name="Lee J.K."/>
            <person name="Hao L."/>
            <person name="Jeon C.O."/>
        </authorList>
    </citation>
    <scope>NUCLEOTIDE SEQUENCE</scope>
    <source>
        <strain evidence="7">U1</strain>
    </source>
</reference>
<keyword evidence="4 6" id="KW-1133">Transmembrane helix</keyword>
<organism evidence="7 8">
    <name type="scientific">Dyadobacter pollutisoli</name>
    <dbReference type="NCBI Taxonomy" id="2910158"/>
    <lineage>
        <taxon>Bacteria</taxon>
        <taxon>Pseudomonadati</taxon>
        <taxon>Bacteroidota</taxon>
        <taxon>Cytophagia</taxon>
        <taxon>Cytophagales</taxon>
        <taxon>Spirosomataceae</taxon>
        <taxon>Dyadobacter</taxon>
    </lineage>
</organism>
<evidence type="ECO:0000256" key="4">
    <source>
        <dbReference type="ARBA" id="ARBA00022989"/>
    </source>
</evidence>
<feature type="transmembrane region" description="Helical" evidence="6">
    <location>
        <begin position="182"/>
        <end position="209"/>
    </location>
</feature>
<dbReference type="RefSeq" id="WP_244820365.1">
    <property type="nucleotide sequence ID" value="NZ_CP112998.1"/>
</dbReference>
<dbReference type="PANTHER" id="PTHR30482">
    <property type="entry name" value="HIGH-AFFINITY BRANCHED-CHAIN AMINO ACID TRANSPORT SYSTEM PERMEASE"/>
    <property type="match status" value="1"/>
</dbReference>
<dbReference type="InterPro" id="IPR043428">
    <property type="entry name" value="LivM-like"/>
</dbReference>
<sequence length="366" mass="40383">MEKIKDYRLYLAFLALFLILLPVGNLLGLVSTNTISLWGRYFCFAIVAIGVDLIWGYTGILSMCQAFFFCLGGYALAMHIVLSGAGASNGSDLPDFMVWNQVQSLPFFWVPFQSFGLAIILGLLIPAAFAFVFGYFIFRSRIKGVYMAIITQALALAMWLLFLRNETMLGGTNGLTDFKSLLGFSLSAANVKLGLYLLSLILLCCFYYLSKKLVNSKFGKVLQAIRDSESRTSYTAYRVLDYKLAIFIFSAVLAAVAGMLYAPQTGIITPGRMDVKASVEMVMWVALGGRGKLKGAILGALTVNFLYSICTSLFPDSWLFILGFLFVITVLYFDKGFFGAIEALGEKLKRKPVPGRPVSEHESVQS</sequence>
<feature type="transmembrane region" description="Helical" evidence="6">
    <location>
        <begin position="318"/>
        <end position="341"/>
    </location>
</feature>
<feature type="transmembrane region" description="Helical" evidence="6">
    <location>
        <begin position="244"/>
        <end position="262"/>
    </location>
</feature>
<feature type="transmembrane region" description="Helical" evidence="6">
    <location>
        <begin position="107"/>
        <end position="138"/>
    </location>
</feature>
<feature type="transmembrane region" description="Helical" evidence="6">
    <location>
        <begin position="67"/>
        <end position="87"/>
    </location>
</feature>
<dbReference type="AlphaFoldDB" id="A0A9E8NGQ5"/>
<keyword evidence="3 6" id="KW-0812">Transmembrane</keyword>
<keyword evidence="5 6" id="KW-0472">Membrane</keyword>
<dbReference type="KEGG" id="dpf:ON006_13735"/>
<dbReference type="PANTHER" id="PTHR30482:SF4">
    <property type="entry name" value="SLR1201 PROTEIN"/>
    <property type="match status" value="1"/>
</dbReference>
<gene>
    <name evidence="7" type="primary">urtC</name>
    <name evidence="7" type="ORF">ON006_13735</name>
</gene>
<evidence type="ECO:0000313" key="8">
    <source>
        <dbReference type="Proteomes" id="UP001164653"/>
    </source>
</evidence>
<proteinExistence type="predicted"/>
<evidence type="ECO:0000256" key="6">
    <source>
        <dbReference type="SAM" id="Phobius"/>
    </source>
</evidence>
<dbReference type="GO" id="GO:0015658">
    <property type="term" value="F:branched-chain amino acid transmembrane transporter activity"/>
    <property type="evidence" value="ECO:0007669"/>
    <property type="project" value="InterPro"/>
</dbReference>
<dbReference type="CDD" id="cd06581">
    <property type="entry name" value="TM_PBP1_LivM_like"/>
    <property type="match status" value="1"/>
</dbReference>
<dbReference type="Proteomes" id="UP001164653">
    <property type="component" value="Chromosome"/>
</dbReference>